<dbReference type="SUPFAM" id="SSF56801">
    <property type="entry name" value="Acetyl-CoA synthetase-like"/>
    <property type="match status" value="1"/>
</dbReference>
<evidence type="ECO:0000259" key="1">
    <source>
        <dbReference type="Pfam" id="PF00501"/>
    </source>
</evidence>
<feature type="domain" description="AMP-dependent synthetase/ligase" evidence="1">
    <location>
        <begin position="22"/>
        <end position="139"/>
    </location>
</feature>
<evidence type="ECO:0000313" key="4">
    <source>
        <dbReference type="Proteomes" id="UP000601027"/>
    </source>
</evidence>
<keyword evidence="4" id="KW-1185">Reference proteome</keyword>
<sequence>MPIADLGEQLVAGGPYSFLKMTPGQLDLLSLDLTPQETRDLAGIAIAAGDAFTADLAGRWIEAAGPGGTAVATEYGPTEITIGNAGYVVTEAPGSVLVPLGEPIPNTTMYVLTDRLEPVAVGVPGEVYVGGAGVARGYLNQPEMTRERFLPDPFGPPGARLYKTGDRARWLPDGSLEFLGRVDHQIKIRGFRVEPGEIQEQLRRHPGVAEVVVIAVGPDGHAQSLAAFVLPEAGAEPEAVGLREYLDGRLPDYMIPARFVTVDRFPLTTNGKVDVRELRGRLEP</sequence>
<feature type="domain" description="AMP-binding enzyme C-terminal" evidence="2">
    <location>
        <begin position="197"/>
        <end position="272"/>
    </location>
</feature>
<dbReference type="RefSeq" id="WP_203174183.1">
    <property type="nucleotide sequence ID" value="NZ_JAEVHM010000022.1"/>
</dbReference>
<dbReference type="Gene3D" id="3.30.300.30">
    <property type="match status" value="1"/>
</dbReference>
<dbReference type="InterPro" id="IPR042099">
    <property type="entry name" value="ANL_N_sf"/>
</dbReference>
<dbReference type="InterPro" id="IPR025110">
    <property type="entry name" value="AMP-bd_C"/>
</dbReference>
<dbReference type="PANTHER" id="PTHR45527:SF1">
    <property type="entry name" value="FATTY ACID SYNTHASE"/>
    <property type="match status" value="1"/>
</dbReference>
<protein>
    <submittedName>
        <fullName evidence="3">AMP-binding protein</fullName>
    </submittedName>
</protein>
<dbReference type="InterPro" id="IPR000873">
    <property type="entry name" value="AMP-dep_synth/lig_dom"/>
</dbReference>
<dbReference type="Proteomes" id="UP000601027">
    <property type="component" value="Unassembled WGS sequence"/>
</dbReference>
<evidence type="ECO:0000313" key="3">
    <source>
        <dbReference type="EMBL" id="MBM0231722.1"/>
    </source>
</evidence>
<gene>
    <name evidence="3" type="ORF">JNW91_07535</name>
</gene>
<comment type="caution">
    <text evidence="3">The sequence shown here is derived from an EMBL/GenBank/DDBJ whole genome shotgun (WGS) entry which is preliminary data.</text>
</comment>
<reference evidence="3 4" key="1">
    <citation type="submission" date="2021-01" db="EMBL/GenBank/DDBJ databases">
        <title>Draft genome sequence of Micromonospora sp. strain STR1_7.</title>
        <authorList>
            <person name="Karlyshev A."/>
            <person name="Jawad R."/>
        </authorList>
    </citation>
    <scope>NUCLEOTIDE SEQUENCE [LARGE SCALE GENOMIC DNA]</scope>
    <source>
        <strain evidence="3 4">STR1-7</strain>
    </source>
</reference>
<name>A0ABS1XR37_9ACTN</name>
<proteinExistence type="predicted"/>
<evidence type="ECO:0000259" key="2">
    <source>
        <dbReference type="Pfam" id="PF13193"/>
    </source>
</evidence>
<dbReference type="InterPro" id="IPR045851">
    <property type="entry name" value="AMP-bd_C_sf"/>
</dbReference>
<organism evidence="3 4">
    <name type="scientific">Micromonospora parastrephiae</name>
    <dbReference type="NCBI Taxonomy" id="2806101"/>
    <lineage>
        <taxon>Bacteria</taxon>
        <taxon>Bacillati</taxon>
        <taxon>Actinomycetota</taxon>
        <taxon>Actinomycetes</taxon>
        <taxon>Micromonosporales</taxon>
        <taxon>Micromonosporaceae</taxon>
        <taxon>Micromonospora</taxon>
    </lineage>
</organism>
<dbReference type="PANTHER" id="PTHR45527">
    <property type="entry name" value="NONRIBOSOMAL PEPTIDE SYNTHETASE"/>
    <property type="match status" value="1"/>
</dbReference>
<dbReference type="Pfam" id="PF13193">
    <property type="entry name" value="AMP-binding_C"/>
    <property type="match status" value="1"/>
</dbReference>
<dbReference type="Gene3D" id="3.40.50.12780">
    <property type="entry name" value="N-terminal domain of ligase-like"/>
    <property type="match status" value="1"/>
</dbReference>
<dbReference type="Pfam" id="PF00501">
    <property type="entry name" value="AMP-binding"/>
    <property type="match status" value="1"/>
</dbReference>
<accession>A0ABS1XR37</accession>
<dbReference type="EMBL" id="JAEVHM010000022">
    <property type="protein sequence ID" value="MBM0231722.1"/>
    <property type="molecule type" value="Genomic_DNA"/>
</dbReference>